<sequence>MTTPLNERRFANAIRVLAMDAVQKANSGHPGAPMGMADIADVVWREFLNHNPQNPNWINRDRFVLSNGHGSMLQYALLHLTGYDLSIEDIKQFRQLHSKTPGHPEYGYAPGIETTTGPLGQGIANAVGFALAEKTLAAQFNKEDVKVVDHYTYCFLGDGCLMEGVSHEACSLAGTLGLGKLVAYYDDNGISIDGEVEGWFSDDTEQRFKAYGWQVLHVDGHDSDAIRKATVEAKAETSKPTLIICKTVIGLGSPNKQGKEDCHGAPLGNDEIALTREALGWKEEPFVIPEDVYAAWNAKEKGATVEAAWDKIFADYQTKYPAEAQELLRRVGGVLPEGFSEKADAFIAETNAKAETIATRKASQNTLQAFGPLLPELLGGSADLAGSNLTLWKGAKGVETDAAGNYVHYGVREFGMTAIANGVALHGGFIPYVATFLMFMEYARNAVRMSALMKQRVIHVYTHDSIGLGEDGPTHQPVEQIASLRSTPNLNTWRPADTVETVIAWKSAVERQDGPTALIFSRQNLPFQTRTQAQIENAAKGGYVLAEEKGELKAIIIATGSEVSLAMEAYAQLDGVRVVSMPSAEVFMQQDAAYREAVLPANIRARVAVEAAHVDYWWKFVGLDGRVIGMTSYGESAPAKDLYQYFGITTEAVINVVKELTA</sequence>
<dbReference type="PANTHER" id="PTHR43522">
    <property type="entry name" value="TRANSKETOLASE"/>
    <property type="match status" value="1"/>
</dbReference>
<evidence type="ECO:0000256" key="10">
    <source>
        <dbReference type="ARBA" id="ARBA00023052"/>
    </source>
</evidence>
<dbReference type="Proteomes" id="UP000245974">
    <property type="component" value="Unassembled WGS sequence"/>
</dbReference>
<evidence type="ECO:0000256" key="11">
    <source>
        <dbReference type="ARBA" id="ARBA00049473"/>
    </source>
</evidence>
<dbReference type="OrthoDB" id="8732661at2"/>
<evidence type="ECO:0000256" key="15">
    <source>
        <dbReference type="PIRSR" id="PIRSR605478-3"/>
    </source>
</evidence>
<evidence type="ECO:0000256" key="7">
    <source>
        <dbReference type="ARBA" id="ARBA00022723"/>
    </source>
</evidence>
<dbReference type="InterPro" id="IPR009014">
    <property type="entry name" value="Transketo_C/PFOR_II"/>
</dbReference>
<feature type="binding site" evidence="15">
    <location>
        <position position="159"/>
    </location>
    <ligand>
        <name>thiamine diphosphate</name>
        <dbReference type="ChEBI" id="CHEBI:58937"/>
    </ligand>
</feature>
<evidence type="ECO:0000313" key="21">
    <source>
        <dbReference type="Proteomes" id="UP000245974"/>
    </source>
</evidence>
<dbReference type="Pfam" id="PF00456">
    <property type="entry name" value="Transketolase_N"/>
    <property type="match status" value="1"/>
</dbReference>
<dbReference type="Pfam" id="PF22613">
    <property type="entry name" value="Transketolase_C_1"/>
    <property type="match status" value="1"/>
</dbReference>
<accession>A0A2U3MWM8</accession>
<dbReference type="GO" id="GO:0004802">
    <property type="term" value="F:transketolase activity"/>
    <property type="evidence" value="ECO:0007669"/>
    <property type="project" value="UniProtKB-UniRule"/>
</dbReference>
<dbReference type="InterPro" id="IPR049557">
    <property type="entry name" value="Transketolase_CS"/>
</dbReference>
<dbReference type="SUPFAM" id="SSF52518">
    <property type="entry name" value="Thiamin diphosphate-binding fold (THDP-binding)"/>
    <property type="match status" value="2"/>
</dbReference>
<dbReference type="PROSITE" id="PS00801">
    <property type="entry name" value="TRANSKETOLASE_1"/>
    <property type="match status" value="1"/>
</dbReference>
<dbReference type="Gene3D" id="3.40.50.970">
    <property type="match status" value="2"/>
</dbReference>
<dbReference type="InterPro" id="IPR020826">
    <property type="entry name" value="Transketolase_BS"/>
</dbReference>
<evidence type="ECO:0000259" key="19">
    <source>
        <dbReference type="SMART" id="SM00861"/>
    </source>
</evidence>
<feature type="active site" description="Proton donor" evidence="13">
    <location>
        <position position="413"/>
    </location>
</feature>
<dbReference type="AlphaFoldDB" id="A0A2U3MWM8"/>
<comment type="cofactor">
    <cofactor evidence="1">
        <name>Ca(2+)</name>
        <dbReference type="ChEBI" id="CHEBI:29108"/>
    </cofactor>
</comment>
<keyword evidence="7 16" id="KW-0479">Metal-binding</keyword>
<feature type="binding site" evidence="14">
    <location>
        <position position="522"/>
    </location>
    <ligand>
        <name>substrate</name>
    </ligand>
</feature>
<name>A0A2U3MWM8_9GAMM</name>
<organism evidence="20 21">
    <name type="scientific">Acinetobacter stercoris</name>
    <dbReference type="NCBI Taxonomy" id="2126983"/>
    <lineage>
        <taxon>Bacteria</taxon>
        <taxon>Pseudomonadati</taxon>
        <taxon>Pseudomonadota</taxon>
        <taxon>Gammaproteobacteria</taxon>
        <taxon>Moraxellales</taxon>
        <taxon>Moraxellaceae</taxon>
        <taxon>Acinetobacter</taxon>
    </lineage>
</organism>
<dbReference type="InterPro" id="IPR055152">
    <property type="entry name" value="Transketolase-like_C_2"/>
</dbReference>
<evidence type="ECO:0000256" key="12">
    <source>
        <dbReference type="NCBIfam" id="TIGR00232"/>
    </source>
</evidence>
<keyword evidence="6 18" id="KW-0808">Transferase</keyword>
<feature type="binding site" evidence="14">
    <location>
        <position position="263"/>
    </location>
    <ligand>
        <name>substrate</name>
    </ligand>
</feature>
<evidence type="ECO:0000256" key="13">
    <source>
        <dbReference type="PIRSR" id="PIRSR605478-1"/>
    </source>
</evidence>
<evidence type="ECO:0000256" key="8">
    <source>
        <dbReference type="ARBA" id="ARBA00022837"/>
    </source>
</evidence>
<dbReference type="FunCoup" id="A0A2U3MWM8">
    <property type="interactions" value="589"/>
</dbReference>
<feature type="binding site" evidence="14">
    <location>
        <position position="387"/>
    </location>
    <ligand>
        <name>substrate</name>
    </ligand>
</feature>
<feature type="binding site" evidence="14">
    <location>
        <position position="463"/>
    </location>
    <ligand>
        <name>substrate</name>
    </ligand>
</feature>
<evidence type="ECO:0000256" key="16">
    <source>
        <dbReference type="PIRSR" id="PIRSR605478-4"/>
    </source>
</evidence>
<dbReference type="GO" id="GO:0005829">
    <property type="term" value="C:cytosol"/>
    <property type="evidence" value="ECO:0007669"/>
    <property type="project" value="TreeGrafter"/>
</dbReference>
<dbReference type="GO" id="GO:0046872">
    <property type="term" value="F:metal ion binding"/>
    <property type="evidence" value="ECO:0007669"/>
    <property type="project" value="UniProtKB-KW"/>
</dbReference>
<evidence type="ECO:0000256" key="1">
    <source>
        <dbReference type="ARBA" id="ARBA00001913"/>
    </source>
</evidence>
<dbReference type="InterPro" id="IPR005475">
    <property type="entry name" value="Transketolase-like_Pyr-bd"/>
</dbReference>
<dbReference type="FunFam" id="3.40.50.920:FF:000003">
    <property type="entry name" value="Transketolase"/>
    <property type="match status" value="1"/>
</dbReference>
<comment type="cofactor">
    <cofactor evidence="18">
        <name>Mg(2+)</name>
        <dbReference type="ChEBI" id="CHEBI:18420"/>
    </cofactor>
    <cofactor evidence="18">
        <name>Ca(2+)</name>
        <dbReference type="ChEBI" id="CHEBI:29108"/>
    </cofactor>
    <cofactor evidence="18">
        <name>Mn(2+)</name>
        <dbReference type="ChEBI" id="CHEBI:29035"/>
    </cofactor>
    <cofactor evidence="18">
        <name>Co(2+)</name>
        <dbReference type="ChEBI" id="CHEBI:48828"/>
    </cofactor>
    <text evidence="18">Binds 1 Mg(2+) ion per subunit. Can also utilize other divalent metal cations, such as Ca(2+), Mn(2+) and Co(2+).</text>
</comment>
<dbReference type="SMART" id="SM00861">
    <property type="entry name" value="Transket_pyr"/>
    <property type="match status" value="1"/>
</dbReference>
<evidence type="ECO:0000313" key="20">
    <source>
        <dbReference type="EMBL" id="SPL69837.1"/>
    </source>
</evidence>
<feature type="binding site" evidence="15">
    <location>
        <position position="439"/>
    </location>
    <ligand>
        <name>thiamine diphosphate</name>
        <dbReference type="ChEBI" id="CHEBI:58937"/>
    </ligand>
</feature>
<feature type="binding site" evidence="15">
    <location>
        <begin position="117"/>
        <end position="119"/>
    </location>
    <ligand>
        <name>thiamine diphosphate</name>
        <dbReference type="ChEBI" id="CHEBI:58937"/>
    </ligand>
</feature>
<dbReference type="GO" id="GO:0009052">
    <property type="term" value="P:pentose-phosphate shunt, non-oxidative branch"/>
    <property type="evidence" value="ECO:0007669"/>
    <property type="project" value="UniProtKB-ARBA"/>
</dbReference>
<feature type="site" description="Important for catalytic activity" evidence="17">
    <location>
        <position position="263"/>
    </location>
</feature>
<comment type="catalytic activity">
    <reaction evidence="11 18">
        <text>D-sedoheptulose 7-phosphate + D-glyceraldehyde 3-phosphate = aldehydo-D-ribose 5-phosphate + D-xylulose 5-phosphate</text>
        <dbReference type="Rhea" id="RHEA:10508"/>
        <dbReference type="ChEBI" id="CHEBI:57483"/>
        <dbReference type="ChEBI" id="CHEBI:57737"/>
        <dbReference type="ChEBI" id="CHEBI:58273"/>
        <dbReference type="ChEBI" id="CHEBI:59776"/>
        <dbReference type="EC" id="2.2.1.1"/>
    </reaction>
</comment>
<dbReference type="InterPro" id="IPR029061">
    <property type="entry name" value="THDP-binding"/>
</dbReference>
<dbReference type="EC" id="2.2.1.1" evidence="5 12"/>
<dbReference type="RefSeq" id="WP_121973353.1">
    <property type="nucleotide sequence ID" value="NZ_OOGT01000030.1"/>
</dbReference>
<evidence type="ECO:0000256" key="6">
    <source>
        <dbReference type="ARBA" id="ARBA00022679"/>
    </source>
</evidence>
<evidence type="ECO:0000256" key="5">
    <source>
        <dbReference type="ARBA" id="ARBA00013152"/>
    </source>
</evidence>
<feature type="binding site" evidence="15">
    <location>
        <position position="188"/>
    </location>
    <ligand>
        <name>thiamine diphosphate</name>
        <dbReference type="ChEBI" id="CHEBI:58937"/>
    </ligand>
</feature>
<dbReference type="InParanoid" id="A0A2U3MWM8"/>
<feature type="binding site" evidence="14">
    <location>
        <position position="360"/>
    </location>
    <ligand>
        <name>substrate</name>
    </ligand>
</feature>
<dbReference type="FunFam" id="3.40.50.970:FF:000003">
    <property type="entry name" value="Transketolase"/>
    <property type="match status" value="1"/>
</dbReference>
<dbReference type="NCBIfam" id="TIGR00232">
    <property type="entry name" value="tktlase_bact"/>
    <property type="match status" value="1"/>
</dbReference>
<keyword evidence="9 16" id="KW-0460">Magnesium</keyword>
<keyword evidence="21" id="KW-1185">Reference proteome</keyword>
<dbReference type="InterPro" id="IPR033247">
    <property type="entry name" value="Transketolase_fam"/>
</dbReference>
<feature type="binding site" evidence="14">
    <location>
        <position position="29"/>
    </location>
    <ligand>
        <name>substrate</name>
    </ligand>
</feature>
<dbReference type="CDD" id="cd02012">
    <property type="entry name" value="TPP_TK"/>
    <property type="match status" value="1"/>
</dbReference>
<dbReference type="PROSITE" id="PS00802">
    <property type="entry name" value="TRANSKETOLASE_2"/>
    <property type="match status" value="1"/>
</dbReference>
<feature type="binding site" evidence="14">
    <location>
        <position position="471"/>
    </location>
    <ligand>
        <name>substrate</name>
    </ligand>
</feature>
<comment type="cofactor">
    <cofactor evidence="15">
        <name>thiamine diphosphate</name>
        <dbReference type="ChEBI" id="CHEBI:58937"/>
    </cofactor>
    <text evidence="15">Binds 1 thiamine pyrophosphate per subunit. During the reaction, the substrate forms a covalent intermediate with the cofactor.</text>
</comment>
<feature type="site" description="Important for catalytic activity" evidence="17">
    <location>
        <position position="29"/>
    </location>
</feature>
<protein>
    <recommendedName>
        <fullName evidence="5 12">Transketolase</fullName>
        <ecNumber evidence="5 12">2.2.1.1</ecNumber>
    </recommendedName>
</protein>
<dbReference type="SUPFAM" id="SSF52922">
    <property type="entry name" value="TK C-terminal domain-like"/>
    <property type="match status" value="1"/>
</dbReference>
<dbReference type="Pfam" id="PF02779">
    <property type="entry name" value="Transket_pyr"/>
    <property type="match status" value="1"/>
</dbReference>
<evidence type="ECO:0000256" key="17">
    <source>
        <dbReference type="PIRSR" id="PIRSR605478-5"/>
    </source>
</evidence>
<dbReference type="InterPro" id="IPR005478">
    <property type="entry name" value="Transketolase_bac-like"/>
</dbReference>
<evidence type="ECO:0000256" key="4">
    <source>
        <dbReference type="ARBA" id="ARBA00011738"/>
    </source>
</evidence>
<feature type="binding site" evidence="14">
    <location>
        <position position="475"/>
    </location>
    <ligand>
        <name>substrate</name>
    </ligand>
</feature>
<comment type="cofactor">
    <cofactor evidence="2">
        <name>Co(2+)</name>
        <dbReference type="ChEBI" id="CHEBI:48828"/>
    </cofactor>
</comment>
<evidence type="ECO:0000256" key="18">
    <source>
        <dbReference type="RuleBase" id="RU004996"/>
    </source>
</evidence>
<dbReference type="PANTHER" id="PTHR43522:SF2">
    <property type="entry name" value="TRANSKETOLASE 1-RELATED"/>
    <property type="match status" value="1"/>
</dbReference>
<comment type="function">
    <text evidence="18">Catalyzes the transfer of a two-carbon ketol group from a ketose donor to an aldose acceptor, via a covalent intermediate with the cofactor thiamine pyrophosphate.</text>
</comment>
<feature type="binding site" evidence="15">
    <location>
        <position position="263"/>
    </location>
    <ligand>
        <name>thiamine diphosphate</name>
        <dbReference type="ChEBI" id="CHEBI:58937"/>
    </ligand>
</feature>
<dbReference type="EMBL" id="OOGT01000030">
    <property type="protein sequence ID" value="SPL69837.1"/>
    <property type="molecule type" value="Genomic_DNA"/>
</dbReference>
<keyword evidence="10 15" id="KW-0786">Thiamine pyrophosphate</keyword>
<evidence type="ECO:0000256" key="9">
    <source>
        <dbReference type="ARBA" id="ARBA00022842"/>
    </source>
</evidence>
<evidence type="ECO:0000256" key="14">
    <source>
        <dbReference type="PIRSR" id="PIRSR605478-2"/>
    </source>
</evidence>
<comment type="similarity">
    <text evidence="3 18">Belongs to the transketolase family.</text>
</comment>
<dbReference type="FunFam" id="3.40.50.970:FF:000004">
    <property type="entry name" value="Transketolase"/>
    <property type="match status" value="1"/>
</dbReference>
<gene>
    <name evidence="20" type="primary">tktA</name>
    <name evidence="20" type="ORF">KPC_1015</name>
</gene>
<evidence type="ECO:0000256" key="2">
    <source>
        <dbReference type="ARBA" id="ARBA00001941"/>
    </source>
</evidence>
<feature type="binding site" evidence="15">
    <location>
        <position position="69"/>
    </location>
    <ligand>
        <name>thiamine diphosphate</name>
        <dbReference type="ChEBI" id="CHEBI:58937"/>
    </ligand>
</feature>
<dbReference type="Gene3D" id="3.40.50.920">
    <property type="match status" value="1"/>
</dbReference>
<comment type="subunit">
    <text evidence="4 18">Homodimer.</text>
</comment>
<comment type="cofactor">
    <cofactor evidence="16">
        <name>Mg(2+)</name>
        <dbReference type="ChEBI" id="CHEBI:18420"/>
    </cofactor>
    <text evidence="16">Binds 1 Mg(2+) ion per subunit. Can also utilize other divalent metal cations, such as Ca(2+), Mn(2+) and Co(2+).</text>
</comment>
<feature type="binding site" evidence="16">
    <location>
        <position position="188"/>
    </location>
    <ligand>
        <name>Mg(2+)</name>
        <dbReference type="ChEBI" id="CHEBI:18420"/>
    </ligand>
</feature>
<keyword evidence="8 18" id="KW-0106">Calcium</keyword>
<feature type="binding site" evidence="16">
    <location>
        <position position="158"/>
    </location>
    <ligand>
        <name>Mg(2+)</name>
        <dbReference type="ChEBI" id="CHEBI:18420"/>
    </ligand>
</feature>
<feature type="domain" description="Transketolase-like pyrimidine-binding" evidence="19">
    <location>
        <begin position="357"/>
        <end position="527"/>
    </location>
</feature>
<evidence type="ECO:0000256" key="3">
    <source>
        <dbReference type="ARBA" id="ARBA00007131"/>
    </source>
</evidence>
<reference evidence="21" key="1">
    <citation type="submission" date="2018-03" db="EMBL/GenBank/DDBJ databases">
        <authorList>
            <person name="Blom J."/>
        </authorList>
    </citation>
    <scope>NUCLEOTIDE SEQUENCE [LARGE SCALE GENOMIC DNA]</scope>
    <source>
        <strain evidence="21">KPC-SM-21</strain>
    </source>
</reference>
<proteinExistence type="inferred from homology"/>
<dbReference type="InterPro" id="IPR005474">
    <property type="entry name" value="Transketolase_N"/>
</dbReference>
<feature type="binding site" evidence="16">
    <location>
        <position position="190"/>
    </location>
    <ligand>
        <name>Mg(2+)</name>
        <dbReference type="ChEBI" id="CHEBI:18420"/>
    </ligand>
</feature>
<dbReference type="CDD" id="cd07033">
    <property type="entry name" value="TPP_PYR_DXS_TK_like"/>
    <property type="match status" value="1"/>
</dbReference>